<protein>
    <submittedName>
        <fullName evidence="1">Uncharacterized protein</fullName>
    </submittedName>
</protein>
<accession>A0A1V0DXA9</accession>
<proteinExistence type="predicted"/>
<organism evidence="1 2">
    <name type="scientific">Yersinia phage fHe-Yen9-01</name>
    <dbReference type="NCBI Taxonomy" id="1965363"/>
    <lineage>
        <taxon>Viruses</taxon>
        <taxon>Duplodnaviria</taxon>
        <taxon>Heunggongvirae</taxon>
        <taxon>Uroviricota</taxon>
        <taxon>Caudoviricetes</taxon>
        <taxon>Pantevenvirales</taxon>
        <taxon>Straboviridae</taxon>
        <taxon>Tevenvirinae</taxon>
        <taxon>Tegunavirus</taxon>
        <taxon>Tegunavirus fheyen901</taxon>
    </lineage>
</organism>
<keyword evidence="2" id="KW-1185">Reference proteome</keyword>
<name>A0A1V0DXA9_9CAUD</name>
<evidence type="ECO:0000313" key="2">
    <source>
        <dbReference type="Proteomes" id="UP000222840"/>
    </source>
</evidence>
<evidence type="ECO:0000313" key="1">
    <source>
        <dbReference type="EMBL" id="ARB05793.1"/>
    </source>
</evidence>
<reference evidence="1 2" key="1">
    <citation type="submission" date="2017-02" db="EMBL/GenBank/DDBJ databases">
        <title>Characterization and complete genome sequence of Yersinia bacteriophage, fHe-Yen9-01.</title>
        <authorList>
            <person name="Jun J.W."/>
            <person name="Wicklund A."/>
            <person name="Skurnik M."/>
        </authorList>
    </citation>
    <scope>NUCLEOTIDE SEQUENCE [LARGE SCALE GENOMIC DNA]</scope>
</reference>
<sequence>MVLSNKLKENIMSKFTVGQSVFVSDASRSCVAGQIVTIDRISGSEVKVISESTSKVGYVQAKHLELIKPESEEFTRQEFVPVVVNGKNIDAPEVHTYTLITHGSKNTIKAGDIVKVATEEYLDDKGQLLEPFKHTLLTLMYDIDGVVWANIVFQGKFAVVMAKDLRLALYGYISKV</sequence>
<gene>
    <name evidence="1" type="ORF">fHeYen901_20</name>
</gene>
<dbReference type="Proteomes" id="UP000222840">
    <property type="component" value="Segment"/>
</dbReference>
<dbReference type="EMBL" id="KY593455">
    <property type="protein sequence ID" value="ARB05793.1"/>
    <property type="molecule type" value="Genomic_DNA"/>
</dbReference>